<evidence type="ECO:0000256" key="6">
    <source>
        <dbReference type="ARBA" id="ARBA00023274"/>
    </source>
</evidence>
<keyword evidence="4 7" id="KW-0689">Ribosomal protein</keyword>
<gene>
    <name evidence="8" type="ORF">O3M35_011585</name>
</gene>
<proteinExistence type="inferred from homology"/>
<evidence type="ECO:0000313" key="9">
    <source>
        <dbReference type="Proteomes" id="UP001461498"/>
    </source>
</evidence>
<name>A0AAW1CYN4_9HEMI</name>
<dbReference type="EMBL" id="JAPXFL010000008">
    <property type="protein sequence ID" value="KAK9502898.1"/>
    <property type="molecule type" value="Genomic_DNA"/>
</dbReference>
<dbReference type="Pfam" id="PF00444">
    <property type="entry name" value="Ribosomal_L36"/>
    <property type="match status" value="1"/>
</dbReference>
<evidence type="ECO:0000256" key="1">
    <source>
        <dbReference type="ARBA" id="ARBA00004173"/>
    </source>
</evidence>
<dbReference type="InterPro" id="IPR000473">
    <property type="entry name" value="Ribosomal_bL36"/>
</dbReference>
<reference evidence="8 9" key="1">
    <citation type="submission" date="2022-12" db="EMBL/GenBank/DDBJ databases">
        <title>Chromosome-level genome assembly of true bugs.</title>
        <authorList>
            <person name="Ma L."/>
            <person name="Li H."/>
        </authorList>
    </citation>
    <scope>NUCLEOTIDE SEQUENCE [LARGE SCALE GENOMIC DNA]</scope>
    <source>
        <strain evidence="8">Lab_2022b</strain>
    </source>
</reference>
<dbReference type="InterPro" id="IPR035977">
    <property type="entry name" value="Ribosomal_bL36_sp"/>
</dbReference>
<dbReference type="AlphaFoldDB" id="A0AAW1CYN4"/>
<comment type="similarity">
    <text evidence="2 7">Belongs to the bacterial ribosomal protein bL36 family.</text>
</comment>
<dbReference type="InterPro" id="IPR052143">
    <property type="entry name" value="Mitoribosomal_bL36m"/>
</dbReference>
<keyword evidence="9" id="KW-1185">Reference proteome</keyword>
<dbReference type="NCBIfam" id="TIGR01022">
    <property type="entry name" value="rpmJ_bact"/>
    <property type="match status" value="1"/>
</dbReference>
<evidence type="ECO:0000256" key="4">
    <source>
        <dbReference type="ARBA" id="ARBA00022980"/>
    </source>
</evidence>
<evidence type="ECO:0000256" key="3">
    <source>
        <dbReference type="ARBA" id="ARBA00022946"/>
    </source>
</evidence>
<dbReference type="GO" id="GO:0005762">
    <property type="term" value="C:mitochondrial large ribosomal subunit"/>
    <property type="evidence" value="ECO:0007669"/>
    <property type="project" value="TreeGrafter"/>
</dbReference>
<comment type="caution">
    <text evidence="8">The sequence shown here is derived from an EMBL/GenBank/DDBJ whole genome shotgun (WGS) entry which is preliminary data.</text>
</comment>
<organism evidence="8 9">
    <name type="scientific">Rhynocoris fuscipes</name>
    <dbReference type="NCBI Taxonomy" id="488301"/>
    <lineage>
        <taxon>Eukaryota</taxon>
        <taxon>Metazoa</taxon>
        <taxon>Ecdysozoa</taxon>
        <taxon>Arthropoda</taxon>
        <taxon>Hexapoda</taxon>
        <taxon>Insecta</taxon>
        <taxon>Pterygota</taxon>
        <taxon>Neoptera</taxon>
        <taxon>Paraneoptera</taxon>
        <taxon>Hemiptera</taxon>
        <taxon>Heteroptera</taxon>
        <taxon>Panheteroptera</taxon>
        <taxon>Cimicomorpha</taxon>
        <taxon>Reduviidae</taxon>
        <taxon>Harpactorinae</taxon>
        <taxon>Harpactorini</taxon>
        <taxon>Rhynocoris</taxon>
    </lineage>
</organism>
<evidence type="ECO:0000256" key="2">
    <source>
        <dbReference type="ARBA" id="ARBA00007645"/>
    </source>
</evidence>
<dbReference type="SUPFAM" id="SSF57840">
    <property type="entry name" value="Ribosomal protein L36"/>
    <property type="match status" value="1"/>
</dbReference>
<keyword evidence="3" id="KW-0809">Transit peptide</keyword>
<protein>
    <recommendedName>
        <fullName evidence="7">Ribosomal protein</fullName>
    </recommendedName>
</protein>
<dbReference type="GO" id="GO:0003735">
    <property type="term" value="F:structural constituent of ribosome"/>
    <property type="evidence" value="ECO:0007669"/>
    <property type="project" value="InterPro"/>
</dbReference>
<evidence type="ECO:0000256" key="7">
    <source>
        <dbReference type="RuleBase" id="RU000570"/>
    </source>
</evidence>
<dbReference type="Proteomes" id="UP001461498">
    <property type="component" value="Unassembled WGS sequence"/>
</dbReference>
<keyword evidence="5" id="KW-0496">Mitochondrion</keyword>
<accession>A0AAW1CYN4</accession>
<comment type="subcellular location">
    <subcellularLocation>
        <location evidence="1">Mitochondrion</location>
    </subcellularLocation>
</comment>
<evidence type="ECO:0000256" key="5">
    <source>
        <dbReference type="ARBA" id="ARBA00023128"/>
    </source>
</evidence>
<keyword evidence="6 7" id="KW-0687">Ribonucleoprotein</keyword>
<dbReference type="PANTHER" id="PTHR46909:SF1">
    <property type="entry name" value="LARGE RIBOSOMAL SUBUNIT PROTEIN BL36M"/>
    <property type="match status" value="1"/>
</dbReference>
<evidence type="ECO:0000313" key="8">
    <source>
        <dbReference type="EMBL" id="KAK9502898.1"/>
    </source>
</evidence>
<sequence length="116" mass="13687">MNFLRNSISKVNSILTQNLLNSYSTVLRRAYSGFETKSFIQLPLLQTKTPVVNQICSFKVKLKLQKRCKDCYLVVRDGRKYIICPTHPRHKQMSMVKKPRYTWILTHASQSKIRPW</sequence>
<dbReference type="PANTHER" id="PTHR46909">
    <property type="entry name" value="39S RIBOSOMAL PROTEIN L36, MITOCHONDRIAL"/>
    <property type="match status" value="1"/>
</dbReference>
<dbReference type="GO" id="GO:0006412">
    <property type="term" value="P:translation"/>
    <property type="evidence" value="ECO:0007669"/>
    <property type="project" value="InterPro"/>
</dbReference>